<keyword evidence="14" id="KW-1185">Reference proteome</keyword>
<dbReference type="Pfam" id="PF23559">
    <property type="entry name" value="WHD_DRP"/>
    <property type="match status" value="1"/>
</dbReference>
<dbReference type="InterPro" id="IPR058922">
    <property type="entry name" value="WHD_DRP"/>
</dbReference>
<accession>A0A2G2ZTB5</accession>
<dbReference type="Proteomes" id="UP000222542">
    <property type="component" value="Unassembled WGS sequence"/>
</dbReference>
<proteinExistence type="inferred from homology"/>
<comment type="subcellular location">
    <subcellularLocation>
        <location evidence="1">Membrane</location>
        <topology evidence="1">Peripheral membrane protein</topology>
    </subcellularLocation>
</comment>
<dbReference type="Gene3D" id="3.80.10.10">
    <property type="entry name" value="Ribonuclease Inhibitor"/>
    <property type="match status" value="1"/>
</dbReference>
<organism evidence="13 14">
    <name type="scientific">Capsicum annuum</name>
    <name type="common">Capsicum pepper</name>
    <dbReference type="NCBI Taxonomy" id="4072"/>
    <lineage>
        <taxon>Eukaryota</taxon>
        <taxon>Viridiplantae</taxon>
        <taxon>Streptophyta</taxon>
        <taxon>Embryophyta</taxon>
        <taxon>Tracheophyta</taxon>
        <taxon>Spermatophyta</taxon>
        <taxon>Magnoliopsida</taxon>
        <taxon>eudicotyledons</taxon>
        <taxon>Gunneridae</taxon>
        <taxon>Pentapetalae</taxon>
        <taxon>asterids</taxon>
        <taxon>lamiids</taxon>
        <taxon>Solanales</taxon>
        <taxon>Solanaceae</taxon>
        <taxon>Solanoideae</taxon>
        <taxon>Capsiceae</taxon>
        <taxon>Capsicum</taxon>
    </lineage>
</organism>
<dbReference type="GO" id="GO:0016020">
    <property type="term" value="C:membrane"/>
    <property type="evidence" value="ECO:0007669"/>
    <property type="project" value="UniProtKB-SubCell"/>
</dbReference>
<evidence type="ECO:0000313" key="14">
    <source>
        <dbReference type="Proteomes" id="UP000222542"/>
    </source>
</evidence>
<keyword evidence="3" id="KW-0433">Leucine-rich repeat</keyword>
<keyword evidence="9" id="KW-0472">Membrane</keyword>
<gene>
    <name evidence="13" type="ORF">T459_07287</name>
</gene>
<evidence type="ECO:0000256" key="4">
    <source>
        <dbReference type="ARBA" id="ARBA00022737"/>
    </source>
</evidence>
<dbReference type="InterPro" id="IPR038005">
    <property type="entry name" value="RX-like_CC"/>
</dbReference>
<comment type="caution">
    <text evidence="13">The sequence shown here is derived from an EMBL/GenBank/DDBJ whole genome shotgun (WGS) entry which is preliminary data.</text>
</comment>
<feature type="compositionally biased region" description="Low complexity" evidence="10">
    <location>
        <begin position="269"/>
        <end position="280"/>
    </location>
</feature>
<dbReference type="Gramene" id="PHT85181">
    <property type="protein sequence ID" value="PHT85181"/>
    <property type="gene ID" value="T459_07287"/>
</dbReference>
<dbReference type="PRINTS" id="PR00364">
    <property type="entry name" value="DISEASERSIST"/>
</dbReference>
<evidence type="ECO:0000256" key="2">
    <source>
        <dbReference type="ARBA" id="ARBA00008894"/>
    </source>
</evidence>
<dbReference type="FunFam" id="3.40.50.300:FF:001091">
    <property type="entry name" value="Probable disease resistance protein At1g61300"/>
    <property type="match status" value="1"/>
</dbReference>
<dbReference type="InterPro" id="IPR032675">
    <property type="entry name" value="LRR_dom_sf"/>
</dbReference>
<dbReference type="Gene3D" id="1.10.10.10">
    <property type="entry name" value="Winged helix-like DNA-binding domain superfamily/Winged helix DNA-binding domain"/>
    <property type="match status" value="1"/>
</dbReference>
<sequence>MTYNVYSRLSQTWSNFNNQDMASYLGQIETLKDQFDSLMPLSESVTTQEQQRDKFFMVLALKGLRSDFSPIRDQILASSSISSLINVFARLSRIGSENNHTNNVETSVLAVKNANPQDQNVQQNGNAKNSRPFCNYCNKLGHTRQNCWKLHGRPPRTNNSSTAHVVQTSKDIDGQPSNSITLFGVDYSDYLQYKATTQQSPLSGTPQIGDSFACLTRSSPSCQWILDSGASNHISVPILPLQQISLPDNPQTSPSGPLQVYTPRARPLNNTNDSTTPSTDALVDPDDSSHAPSSPALVIPSSNVVTPPIAIRKGRRLSPGALPPASSVQMTNWQIFLLNPLEELARIEYIYGKLRAYDMNFQLYLRKMVQNEIDDALDQLGMIKSGGDLSSIEVDQIEKLELRLRFLRTFIKYKYVLLPDSLVKITRTAQQTVEKLDFGKIPDECRTNIKTESLVSQLQEFVEGNTSSMCNFEMDDSDPTKYMDYLDKNLNDLLRLLLRVPDPDMTKEVKILKNKLTYIQKRMREKKLPKGFSHHLNSLLVYLRNKKLKNFVSAQEIDVAIEFLLVSLSDVPNHVINGKGLNEVLEKIGVVVGDILCVIKEDANKIDDAMIQILEKIEDLKADVEERYKSLKYSPSDEFPTVGGLSFIHSFLRKLIDTLKSESSSDFMMKPCIGTLDEDLSYLTSVFRDVPKVHHKDEEILKDLQRRTVNLAYEAEVSIDSILVQHNALTHFFCSLPAIIKESKQILAKVKEMSFQNLPLKPFSVVEPSKHLPIHRSNPVNDEEIVGFENESEKIIQYLIRGTHEIDVVPIVGMGGQGKTTIARKVYNNGCIVYHFDVRAWCIISQSYNRRDLLQEIFSRVTGKEDKGDKEDIIADELKKSLMGKRYLIVLDDMWDSKAWDDLRLSFPDVGNRNRIVITTRLEEVAKQVKHHIDPYSLPFLTSDDSLKLLQIKVFQQESFAPSLQDVSKAVAERCKGLPLVIVLVAGIIKRNKMEASWWYEVKHSLVSYHGEPEGYSLSTMQLSYDNLPDHLRPCLLYMGMFPEDSRIPVSELISLWIAECFVQNIEESGRLEETAEGYLNDLISSNVVMVSGRRYNGKVKYCQVHDVVLHFCLNKSREEKFMLAVKGNPNRFQSSRWKDRRVSFNFTDELFSLGSKTFRQRLRSVIMTHEGNSCDRMSSQFSDMRLVKVLDLDCPDEAQIWLDIFRPLIHLKYLAVHSILDYDWVLNLPHLETLIVRKIENGLTLSTNFWKMEKLRHVETPKAIVDQYTDKKGMFAESSKLENLRIFRRVAPTDDSTSGEDDYAKPFHINMESHTQLQSLSLFFPGSPVLGLQLPSNLKKLVLSRVPVDTAISFITGLPILEYLQLVCFHKSKEWCIPTDITFHKLKLLKLVNLCTTTWDASEESFPQLEKLVISFCCKLEEIPLSFADIPTLKQVKLIGPCADSLEASAVRIKEDVIENEGNDRIEIITKDLSFAARKRRWHHMSGLVMSKQVRYMRVVAKSECLFVQVHPCFGLPVHAPMPVGPGRVRVECQFPVHAPVPVGPGREGGVRVGKSPILVGEWTSGLLIFGCMINRDVSGLHGSKCSSRPGPGSGRDIKPHLKALGVELN</sequence>
<dbReference type="PANTHER" id="PTHR23155:SF1228">
    <property type="entry name" value="NB-ARC DOMAIN CONTAINING PROTEIN, EXPRESSED"/>
    <property type="match status" value="1"/>
</dbReference>
<dbReference type="Pfam" id="PF00931">
    <property type="entry name" value="NB-ARC"/>
    <property type="match status" value="1"/>
</dbReference>
<feature type="region of interest" description="Disordered" evidence="10">
    <location>
        <begin position="245"/>
        <end position="299"/>
    </location>
</feature>
<dbReference type="GO" id="GO:0051607">
    <property type="term" value="P:defense response to virus"/>
    <property type="evidence" value="ECO:0007669"/>
    <property type="project" value="UniProtKB-ARBA"/>
</dbReference>
<dbReference type="InterPro" id="IPR042197">
    <property type="entry name" value="Apaf_helical"/>
</dbReference>
<evidence type="ECO:0000256" key="10">
    <source>
        <dbReference type="SAM" id="MobiDB-lite"/>
    </source>
</evidence>
<evidence type="ECO:0000256" key="9">
    <source>
        <dbReference type="ARBA" id="ARBA00023136"/>
    </source>
</evidence>
<evidence type="ECO:0000259" key="12">
    <source>
        <dbReference type="Pfam" id="PF23559"/>
    </source>
</evidence>
<dbReference type="InterPro" id="IPR044974">
    <property type="entry name" value="Disease_R_plants"/>
</dbReference>
<dbReference type="Gene3D" id="3.40.50.300">
    <property type="entry name" value="P-loop containing nucleotide triphosphate hydrolases"/>
    <property type="match status" value="1"/>
</dbReference>
<comment type="similarity">
    <text evidence="2">Belongs to the disease resistance NB-LRR family.</text>
</comment>
<evidence type="ECO:0000256" key="3">
    <source>
        <dbReference type="ARBA" id="ARBA00022614"/>
    </source>
</evidence>
<evidence type="ECO:0000313" key="13">
    <source>
        <dbReference type="EMBL" id="PHT85181.1"/>
    </source>
</evidence>
<keyword evidence="6" id="KW-0611">Plant defense</keyword>
<dbReference type="FunFam" id="1.10.10.10:FF:000322">
    <property type="entry name" value="Probable disease resistance protein At1g63360"/>
    <property type="match status" value="1"/>
</dbReference>
<name>A0A2G2ZTB5_CAPAN</name>
<dbReference type="InterPro" id="IPR027417">
    <property type="entry name" value="P-loop_NTPase"/>
</dbReference>
<feature type="domain" description="Disease resistance protein winged helix" evidence="12">
    <location>
        <begin position="1041"/>
        <end position="1110"/>
    </location>
</feature>
<dbReference type="PANTHER" id="PTHR23155">
    <property type="entry name" value="DISEASE RESISTANCE PROTEIN RP"/>
    <property type="match status" value="1"/>
</dbReference>
<evidence type="ECO:0000256" key="8">
    <source>
        <dbReference type="ARBA" id="ARBA00023054"/>
    </source>
</evidence>
<protein>
    <submittedName>
        <fullName evidence="13">Uncharacterized protein</fullName>
    </submittedName>
</protein>
<dbReference type="InterPro" id="IPR036388">
    <property type="entry name" value="WH-like_DNA-bd_sf"/>
</dbReference>
<feature type="compositionally biased region" description="Polar residues" evidence="10">
    <location>
        <begin position="245"/>
        <end position="256"/>
    </location>
</feature>
<keyword evidence="7" id="KW-0067">ATP-binding</keyword>
<dbReference type="SUPFAM" id="SSF52058">
    <property type="entry name" value="L domain-like"/>
    <property type="match status" value="1"/>
</dbReference>
<reference evidence="13 14" key="1">
    <citation type="journal article" date="2014" name="Nat. Genet.">
        <title>Genome sequence of the hot pepper provides insights into the evolution of pungency in Capsicum species.</title>
        <authorList>
            <person name="Kim S."/>
            <person name="Park M."/>
            <person name="Yeom S.I."/>
            <person name="Kim Y.M."/>
            <person name="Lee J.M."/>
            <person name="Lee H.A."/>
            <person name="Seo E."/>
            <person name="Choi J."/>
            <person name="Cheong K."/>
            <person name="Kim K.T."/>
            <person name="Jung K."/>
            <person name="Lee G.W."/>
            <person name="Oh S.K."/>
            <person name="Bae C."/>
            <person name="Kim S.B."/>
            <person name="Lee H.Y."/>
            <person name="Kim S.Y."/>
            <person name="Kim M.S."/>
            <person name="Kang B.C."/>
            <person name="Jo Y.D."/>
            <person name="Yang H.B."/>
            <person name="Jeong H.J."/>
            <person name="Kang W.H."/>
            <person name="Kwon J.K."/>
            <person name="Shin C."/>
            <person name="Lim J.Y."/>
            <person name="Park J.H."/>
            <person name="Huh J.H."/>
            <person name="Kim J.S."/>
            <person name="Kim B.D."/>
            <person name="Cohen O."/>
            <person name="Paran I."/>
            <person name="Suh M.C."/>
            <person name="Lee S.B."/>
            <person name="Kim Y.K."/>
            <person name="Shin Y."/>
            <person name="Noh S.J."/>
            <person name="Park J."/>
            <person name="Seo Y.S."/>
            <person name="Kwon S.Y."/>
            <person name="Kim H.A."/>
            <person name="Park J.M."/>
            <person name="Kim H.J."/>
            <person name="Choi S.B."/>
            <person name="Bosland P.W."/>
            <person name="Reeves G."/>
            <person name="Jo S.H."/>
            <person name="Lee B.W."/>
            <person name="Cho H.T."/>
            <person name="Choi H.S."/>
            <person name="Lee M.S."/>
            <person name="Yu Y."/>
            <person name="Do Choi Y."/>
            <person name="Park B.S."/>
            <person name="van Deynze A."/>
            <person name="Ashrafi H."/>
            <person name="Hill T."/>
            <person name="Kim W.T."/>
            <person name="Pai H.S."/>
            <person name="Ahn H.K."/>
            <person name="Yeam I."/>
            <person name="Giovannoni J.J."/>
            <person name="Rose J.K."/>
            <person name="Sorensen I."/>
            <person name="Lee S.J."/>
            <person name="Kim R.W."/>
            <person name="Choi I.Y."/>
            <person name="Choi B.S."/>
            <person name="Lim J.S."/>
            <person name="Lee Y.H."/>
            <person name="Choi D."/>
        </authorList>
    </citation>
    <scope>NUCLEOTIDE SEQUENCE [LARGE SCALE GENOMIC DNA]</scope>
    <source>
        <strain evidence="14">cv. CM334</strain>
    </source>
</reference>
<dbReference type="EMBL" id="AYRZ02000003">
    <property type="protein sequence ID" value="PHT85181.1"/>
    <property type="molecule type" value="Genomic_DNA"/>
</dbReference>
<feature type="domain" description="NB-ARC" evidence="11">
    <location>
        <begin position="789"/>
        <end position="958"/>
    </location>
</feature>
<keyword evidence="8" id="KW-0175">Coiled coil</keyword>
<keyword evidence="5" id="KW-0547">Nucleotide-binding</keyword>
<dbReference type="SUPFAM" id="SSF52540">
    <property type="entry name" value="P-loop containing nucleoside triphosphate hydrolases"/>
    <property type="match status" value="1"/>
</dbReference>
<dbReference type="GO" id="GO:0043531">
    <property type="term" value="F:ADP binding"/>
    <property type="evidence" value="ECO:0007669"/>
    <property type="project" value="InterPro"/>
</dbReference>
<evidence type="ECO:0000259" key="11">
    <source>
        <dbReference type="Pfam" id="PF00931"/>
    </source>
</evidence>
<reference evidence="13 14" key="2">
    <citation type="journal article" date="2017" name="Genome Biol.">
        <title>New reference genome sequences of hot pepper reveal the massive evolution of plant disease-resistance genes by retroduplication.</title>
        <authorList>
            <person name="Kim S."/>
            <person name="Park J."/>
            <person name="Yeom S.I."/>
            <person name="Kim Y.M."/>
            <person name="Seo E."/>
            <person name="Kim K.T."/>
            <person name="Kim M.S."/>
            <person name="Lee J.M."/>
            <person name="Cheong K."/>
            <person name="Shin H.S."/>
            <person name="Kim S.B."/>
            <person name="Han K."/>
            <person name="Lee J."/>
            <person name="Park M."/>
            <person name="Lee H.A."/>
            <person name="Lee H.Y."/>
            <person name="Lee Y."/>
            <person name="Oh S."/>
            <person name="Lee J.H."/>
            <person name="Choi E."/>
            <person name="Choi E."/>
            <person name="Lee S.E."/>
            <person name="Jeon J."/>
            <person name="Kim H."/>
            <person name="Choi G."/>
            <person name="Song H."/>
            <person name="Lee J."/>
            <person name="Lee S.C."/>
            <person name="Kwon J.K."/>
            <person name="Lee H.Y."/>
            <person name="Koo N."/>
            <person name="Hong Y."/>
            <person name="Kim R.W."/>
            <person name="Kang W.H."/>
            <person name="Huh J.H."/>
            <person name="Kang B.C."/>
            <person name="Yang T.J."/>
            <person name="Lee Y.H."/>
            <person name="Bennetzen J.L."/>
            <person name="Choi D."/>
        </authorList>
    </citation>
    <scope>NUCLEOTIDE SEQUENCE [LARGE SCALE GENOMIC DNA]</scope>
    <source>
        <strain evidence="14">cv. CM334</strain>
    </source>
</reference>
<keyword evidence="4" id="KW-0677">Repeat</keyword>
<evidence type="ECO:0000256" key="6">
    <source>
        <dbReference type="ARBA" id="ARBA00022821"/>
    </source>
</evidence>
<dbReference type="CDD" id="cd14798">
    <property type="entry name" value="RX-CC_like"/>
    <property type="match status" value="1"/>
</dbReference>
<dbReference type="Gene3D" id="1.10.8.430">
    <property type="entry name" value="Helical domain of apoptotic protease-activating factors"/>
    <property type="match status" value="1"/>
</dbReference>
<dbReference type="GO" id="GO:0005524">
    <property type="term" value="F:ATP binding"/>
    <property type="evidence" value="ECO:0007669"/>
    <property type="project" value="UniProtKB-KW"/>
</dbReference>
<evidence type="ECO:0000256" key="7">
    <source>
        <dbReference type="ARBA" id="ARBA00022840"/>
    </source>
</evidence>
<evidence type="ECO:0000256" key="5">
    <source>
        <dbReference type="ARBA" id="ARBA00022741"/>
    </source>
</evidence>
<evidence type="ECO:0000256" key="1">
    <source>
        <dbReference type="ARBA" id="ARBA00004170"/>
    </source>
</evidence>
<dbReference type="InterPro" id="IPR002182">
    <property type="entry name" value="NB-ARC"/>
</dbReference>